<sequence>MKWFKDKTLVKVGCDYLVYTKDHQYLAGKIVRIENSEELFFKSSDGQWHIGLHWIEKFVEIE</sequence>
<evidence type="ECO:0000313" key="1">
    <source>
        <dbReference type="EMBL" id="QIW87703.1"/>
    </source>
</evidence>
<organism evidence="1 2">
    <name type="scientific">Agrobacterium phage OLIVR5</name>
    <dbReference type="NCBI Taxonomy" id="2723773"/>
    <lineage>
        <taxon>Viruses</taxon>
        <taxon>Duplodnaviria</taxon>
        <taxon>Heunggongvirae</taxon>
        <taxon>Uroviricota</taxon>
        <taxon>Caudoviricetes</taxon>
        <taxon>Pootjesviridae</taxon>
        <taxon>Heverleevirus</taxon>
        <taxon>Heverleevirus OLIVR5</taxon>
    </lineage>
</organism>
<name>A0A858MT50_9CAUD</name>
<protein>
    <submittedName>
        <fullName evidence="1">Uncharacterized protein</fullName>
    </submittedName>
</protein>
<evidence type="ECO:0000313" key="2">
    <source>
        <dbReference type="Proteomes" id="UP000671873"/>
    </source>
</evidence>
<reference evidence="1 2" key="1">
    <citation type="submission" date="2020-03" db="EMBL/GenBank/DDBJ databases">
        <authorList>
            <person name="Holtappels D."/>
            <person name="Bomans J.P.J."/>
            <person name="Lavigne R."/>
            <person name="Wagemans J."/>
        </authorList>
    </citation>
    <scope>NUCLEOTIDE SEQUENCE [LARGE SCALE GENOMIC DNA]</scope>
    <source>
        <strain evidence="1 2">OLIVR5</strain>
    </source>
</reference>
<keyword evidence="2" id="KW-1185">Reference proteome</keyword>
<dbReference type="Proteomes" id="UP000671873">
    <property type="component" value="Segment"/>
</dbReference>
<accession>A0A858MT50</accession>
<dbReference type="EMBL" id="MT234342">
    <property type="protein sequence ID" value="QIW87703.1"/>
    <property type="molecule type" value="Genomic_DNA"/>
</dbReference>
<proteinExistence type="predicted"/>
<gene>
    <name evidence="1" type="ORF">Ab1vBOLIVR5_gp55c</name>
</gene>